<comment type="caution">
    <text evidence="3">The sequence shown here is derived from an EMBL/GenBank/DDBJ whole genome shotgun (WGS) entry which is preliminary data.</text>
</comment>
<feature type="region of interest" description="Disordered" evidence="1">
    <location>
        <begin position="248"/>
        <end position="267"/>
    </location>
</feature>
<dbReference type="EMBL" id="JBBJBU010000003">
    <property type="protein sequence ID" value="KAK7206172.1"/>
    <property type="molecule type" value="Genomic_DNA"/>
</dbReference>
<dbReference type="Proteomes" id="UP001498771">
    <property type="component" value="Unassembled WGS sequence"/>
</dbReference>
<keyword evidence="4" id="KW-1185">Reference proteome</keyword>
<evidence type="ECO:0000256" key="1">
    <source>
        <dbReference type="SAM" id="MobiDB-lite"/>
    </source>
</evidence>
<dbReference type="Gene3D" id="2.60.200.20">
    <property type="match status" value="1"/>
</dbReference>
<evidence type="ECO:0000313" key="3">
    <source>
        <dbReference type="EMBL" id="KAK7206172.1"/>
    </source>
</evidence>
<proteinExistence type="predicted"/>
<dbReference type="SUPFAM" id="SSF49879">
    <property type="entry name" value="SMAD/FHA domain"/>
    <property type="match status" value="1"/>
</dbReference>
<name>A0ABR1F8R2_9ASCO</name>
<accession>A0ABR1F8R2</accession>
<dbReference type="SMART" id="SM00240">
    <property type="entry name" value="FHA"/>
    <property type="match status" value="1"/>
</dbReference>
<gene>
    <name evidence="3" type="ORF">BZA70DRAFT_275945</name>
</gene>
<reference evidence="3 4" key="1">
    <citation type="submission" date="2024-03" db="EMBL/GenBank/DDBJ databases">
        <title>Genome-scale model development and genomic sequencing of the oleaginous clade Lipomyces.</title>
        <authorList>
            <consortium name="Lawrence Berkeley National Laboratory"/>
            <person name="Czajka J.J."/>
            <person name="Han Y."/>
            <person name="Kim J."/>
            <person name="Mondo S.J."/>
            <person name="Hofstad B.A."/>
            <person name="Robles A."/>
            <person name="Haridas S."/>
            <person name="Riley R."/>
            <person name="LaButti K."/>
            <person name="Pangilinan J."/>
            <person name="Andreopoulos W."/>
            <person name="Lipzen A."/>
            <person name="Yan J."/>
            <person name="Wang M."/>
            <person name="Ng V."/>
            <person name="Grigoriev I.V."/>
            <person name="Spatafora J.W."/>
            <person name="Magnuson J.K."/>
            <person name="Baker S.E."/>
            <person name="Pomraning K.R."/>
        </authorList>
    </citation>
    <scope>NUCLEOTIDE SEQUENCE [LARGE SCALE GENOMIC DNA]</scope>
    <source>
        <strain evidence="3 4">Phaff 52-87</strain>
    </source>
</reference>
<dbReference type="Pfam" id="PF00498">
    <property type="entry name" value="FHA"/>
    <property type="match status" value="1"/>
</dbReference>
<organism evidence="3 4">
    <name type="scientific">Myxozyma melibiosi</name>
    <dbReference type="NCBI Taxonomy" id="54550"/>
    <lineage>
        <taxon>Eukaryota</taxon>
        <taxon>Fungi</taxon>
        <taxon>Dikarya</taxon>
        <taxon>Ascomycota</taxon>
        <taxon>Saccharomycotina</taxon>
        <taxon>Lipomycetes</taxon>
        <taxon>Lipomycetales</taxon>
        <taxon>Lipomycetaceae</taxon>
        <taxon>Myxozyma</taxon>
    </lineage>
</organism>
<sequence length="390" mass="42108">MMATEEEILVTLSPRIDREDLGRGHDNLYQHTLFERQFILSTSRPEIVIGRISHNANKNIRALPDNANFDFPNVSRPHASLSFDFNPESGCHGLKLRDCHSLHGTVVEGSRITPAKDIMLHSHDIIRLGASIDYQGDTVPVLEIEVIYAVITSNKKDDSSDAGSVSRLQPIKHIANGFGIVETSESESENVLSITEQQTTCMAASDIEEVHGTTASDTCSVVDLEMTLDACQFPERASFTEVEQSLEADISEHSSPSEGTSMLKRKFSTSGDSDELVSAEMGDSLPMACLEKKQKYTTEDKNCTIRLNKRISMIDTAPLTNNSALACHGLMKDAGSASSICHNGKEKRVGSSSANVGSLILATAAGIVIGSVGTFTALASSAADKFLDDN</sequence>
<dbReference type="GeneID" id="90037735"/>
<evidence type="ECO:0000313" key="4">
    <source>
        <dbReference type="Proteomes" id="UP001498771"/>
    </source>
</evidence>
<dbReference type="InterPro" id="IPR008984">
    <property type="entry name" value="SMAD_FHA_dom_sf"/>
</dbReference>
<dbReference type="RefSeq" id="XP_064769205.1">
    <property type="nucleotide sequence ID" value="XM_064912223.1"/>
</dbReference>
<dbReference type="InterPro" id="IPR000253">
    <property type="entry name" value="FHA_dom"/>
</dbReference>
<protein>
    <recommendedName>
        <fullName evidence="2">FHA domain-containing protein</fullName>
    </recommendedName>
</protein>
<evidence type="ECO:0000259" key="2">
    <source>
        <dbReference type="PROSITE" id="PS50006"/>
    </source>
</evidence>
<feature type="domain" description="FHA" evidence="2">
    <location>
        <begin position="47"/>
        <end position="112"/>
    </location>
</feature>
<dbReference type="PROSITE" id="PS50006">
    <property type="entry name" value="FHA_DOMAIN"/>
    <property type="match status" value="1"/>
</dbReference>